<evidence type="ECO:0000259" key="7">
    <source>
        <dbReference type="Pfam" id="PF00535"/>
    </source>
</evidence>
<dbReference type="InterPro" id="IPR029044">
    <property type="entry name" value="Nucleotide-diphossugar_trans"/>
</dbReference>
<dbReference type="Proteomes" id="UP001501442">
    <property type="component" value="Unassembled WGS sequence"/>
</dbReference>
<feature type="domain" description="Glycosyltransferase 2-like" evidence="7">
    <location>
        <begin position="5"/>
        <end position="171"/>
    </location>
</feature>
<dbReference type="Pfam" id="PF00535">
    <property type="entry name" value="Glycos_transf_2"/>
    <property type="match status" value="1"/>
</dbReference>
<protein>
    <recommendedName>
        <fullName evidence="7">Glycosyltransferase 2-like domain-containing protein</fullName>
    </recommendedName>
</protein>
<dbReference type="RefSeq" id="WP_345441130.1">
    <property type="nucleotide sequence ID" value="NZ_BAABHK010000021.1"/>
</dbReference>
<dbReference type="InterPro" id="IPR043149">
    <property type="entry name" value="TagF_N"/>
</dbReference>
<keyword evidence="3" id="KW-1003">Cell membrane</keyword>
<reference evidence="9" key="1">
    <citation type="journal article" date="2019" name="Int. J. Syst. Evol. Microbiol.">
        <title>The Global Catalogue of Microorganisms (GCM) 10K type strain sequencing project: providing services to taxonomists for standard genome sequencing and annotation.</title>
        <authorList>
            <consortium name="The Broad Institute Genomics Platform"/>
            <consortium name="The Broad Institute Genome Sequencing Center for Infectious Disease"/>
            <person name="Wu L."/>
            <person name="Ma J."/>
        </authorList>
    </citation>
    <scope>NUCLEOTIDE SEQUENCE [LARGE SCALE GENOMIC DNA]</scope>
    <source>
        <strain evidence="9">JCM 17939</strain>
    </source>
</reference>
<dbReference type="PANTHER" id="PTHR37316">
    <property type="entry name" value="TEICHOIC ACID GLYCEROL-PHOSPHATE PRIMASE"/>
    <property type="match status" value="1"/>
</dbReference>
<evidence type="ECO:0000313" key="9">
    <source>
        <dbReference type="Proteomes" id="UP001501442"/>
    </source>
</evidence>
<dbReference type="EMBL" id="BAABHK010000021">
    <property type="protein sequence ID" value="GAA4637903.1"/>
    <property type="molecule type" value="Genomic_DNA"/>
</dbReference>
<proteinExistence type="inferred from homology"/>
<dbReference type="SUPFAM" id="SSF53756">
    <property type="entry name" value="UDP-Glycosyltransferase/glycogen phosphorylase"/>
    <property type="match status" value="1"/>
</dbReference>
<dbReference type="InterPro" id="IPR043148">
    <property type="entry name" value="TagF_C"/>
</dbReference>
<evidence type="ECO:0000256" key="3">
    <source>
        <dbReference type="ARBA" id="ARBA00022475"/>
    </source>
</evidence>
<organism evidence="8 9">
    <name type="scientific">Actinoallomurus vinaceus</name>
    <dbReference type="NCBI Taxonomy" id="1080074"/>
    <lineage>
        <taxon>Bacteria</taxon>
        <taxon>Bacillati</taxon>
        <taxon>Actinomycetota</taxon>
        <taxon>Actinomycetes</taxon>
        <taxon>Streptosporangiales</taxon>
        <taxon>Thermomonosporaceae</taxon>
        <taxon>Actinoallomurus</taxon>
    </lineage>
</organism>
<dbReference type="Gene3D" id="3.40.50.12580">
    <property type="match status" value="1"/>
</dbReference>
<keyword evidence="5" id="KW-0777">Teichoic acid biosynthesis</keyword>
<name>A0ABP8URS0_9ACTN</name>
<keyword evidence="6" id="KW-0472">Membrane</keyword>
<comment type="caution">
    <text evidence="8">The sequence shown here is derived from an EMBL/GenBank/DDBJ whole genome shotgun (WGS) entry which is preliminary data.</text>
</comment>
<dbReference type="Gene3D" id="3.40.50.11820">
    <property type="match status" value="1"/>
</dbReference>
<gene>
    <name evidence="8" type="ORF">GCM10023196_093550</name>
</gene>
<dbReference type="Pfam" id="PF04464">
    <property type="entry name" value="Glyphos_transf"/>
    <property type="match status" value="1"/>
</dbReference>
<dbReference type="CDD" id="cd00761">
    <property type="entry name" value="Glyco_tranf_GTA_type"/>
    <property type="match status" value="1"/>
</dbReference>
<comment type="similarity">
    <text evidence="2">Belongs to the CDP-glycerol glycerophosphotransferase family.</text>
</comment>
<evidence type="ECO:0000256" key="5">
    <source>
        <dbReference type="ARBA" id="ARBA00022944"/>
    </source>
</evidence>
<sequence>MTDVSVIVIVYNDADRLPTAVRSVLDQSHRDVECVIVNDASTDATAQVADSLVAANPHRVRVVHRKDNSGGCGQPRNDGIEVARGTYLMFLDSDDTLDRHACRNMVATAEQTGAELVSGCCWRVFPDKGEERAWYRGVYRDRAVYSSVRERPELLYDTLSTNKLYRRDFLDREGLRFVERLHYEDLLFSTQAYLAARKIAIIPHRVYNWMTYENAVTLSITNQRSEVRNFADRLQIFRRIDAVYARYGADDLKLRKDIKFLNHDLLLYIRGLRSRSTEYREAFVDLARDYMSSLDPRAFEEAHELQAIIGFMIMNGDIEGAVSAADYVPRKGAKPRLTAPLVEQDGRIYWSADHLDTEDGRRVLDVTDLGIHSLPLKSLNPGGSLTGIERTGATYRLTGDIVNPLGRIAADAKLTARLEIRDRSRKGRFFSVPASVTHTGGRIHWDADVRPQRDIRPLGFVDQSWGLRLRLTAGDEELIIRLFADHAMDDIALPVRPRLTRLAGDHLEAYVPENGEMSFRLVAHGRIARAFLTALRGFTSSGRGRRWWVGLLRSEKALRDVFTRRSTKMSVYNKVFVRLPIRRNTVVFESHLGKQYSDNPKYIYEELRKSGAKYTAIWSYAGSSAGYPKDAKLVRRGSWSYYLALARARYWVDNQGFPREAVKRPQTTYIQTWHGSAYKLMGVDAPETKRGTRAQRARLQEMVDRFDHFLVRTEQDAHTLVKGLGVRAELIRSGYPRNDALVNRGDATALRKKLKLTDGRKVVLYAPTFRTDDKGRPEKRLEMPFDLERFAHELGETHILLVRPHYLNTVVVPPSLSGTVRNVMDVDDVTSLLLLTDTLITDYSSIMFDYALLDRPMVFFAPDLDDYVRSRGAYFDLKEHAPGPVVAEPDELFAALRDLDRDTYAKQRRAFVERFGEYDQGTAAKQVVERFFTGNGNG</sequence>
<evidence type="ECO:0000256" key="1">
    <source>
        <dbReference type="ARBA" id="ARBA00004202"/>
    </source>
</evidence>
<dbReference type="InterPro" id="IPR007554">
    <property type="entry name" value="Glycerophosphate_synth"/>
</dbReference>
<dbReference type="InterPro" id="IPR051612">
    <property type="entry name" value="Teichoic_Acid_Biosynth"/>
</dbReference>
<dbReference type="SUPFAM" id="SSF53448">
    <property type="entry name" value="Nucleotide-diphospho-sugar transferases"/>
    <property type="match status" value="1"/>
</dbReference>
<dbReference type="InterPro" id="IPR001173">
    <property type="entry name" value="Glyco_trans_2-like"/>
</dbReference>
<dbReference type="Gene3D" id="3.90.550.10">
    <property type="entry name" value="Spore Coat Polysaccharide Biosynthesis Protein SpsA, Chain A"/>
    <property type="match status" value="1"/>
</dbReference>
<dbReference type="PANTHER" id="PTHR37316:SF3">
    <property type="entry name" value="TEICHOIC ACID GLYCEROL-PHOSPHATE TRANSFERASE"/>
    <property type="match status" value="1"/>
</dbReference>
<keyword evidence="9" id="KW-1185">Reference proteome</keyword>
<comment type="subcellular location">
    <subcellularLocation>
        <location evidence="1">Cell membrane</location>
        <topology evidence="1">Peripheral membrane protein</topology>
    </subcellularLocation>
</comment>
<keyword evidence="4" id="KW-0808">Transferase</keyword>
<accession>A0ABP8URS0</accession>
<evidence type="ECO:0000256" key="4">
    <source>
        <dbReference type="ARBA" id="ARBA00022679"/>
    </source>
</evidence>
<evidence type="ECO:0000313" key="8">
    <source>
        <dbReference type="EMBL" id="GAA4637903.1"/>
    </source>
</evidence>
<evidence type="ECO:0000256" key="2">
    <source>
        <dbReference type="ARBA" id="ARBA00010488"/>
    </source>
</evidence>
<evidence type="ECO:0000256" key="6">
    <source>
        <dbReference type="ARBA" id="ARBA00023136"/>
    </source>
</evidence>